<name>S4RUE5_PETMA</name>
<dbReference type="GO" id="GO:0005634">
    <property type="term" value="C:nucleus"/>
    <property type="evidence" value="ECO:0007669"/>
    <property type="project" value="TreeGrafter"/>
</dbReference>
<keyword evidence="2" id="KW-0472">Membrane</keyword>
<evidence type="ECO:0000256" key="1">
    <source>
        <dbReference type="SAM" id="MobiDB-lite"/>
    </source>
</evidence>
<dbReference type="OMA" id="CVEYPVR"/>
<dbReference type="GO" id="GO:0005737">
    <property type="term" value="C:cytoplasm"/>
    <property type="evidence" value="ECO:0007669"/>
    <property type="project" value="TreeGrafter"/>
</dbReference>
<keyword evidence="2" id="KW-0812">Transmembrane</keyword>
<dbReference type="GeneTree" id="ENSGT00940000164984"/>
<evidence type="ECO:0000256" key="2">
    <source>
        <dbReference type="SAM" id="Phobius"/>
    </source>
</evidence>
<organism evidence="3">
    <name type="scientific">Petromyzon marinus</name>
    <name type="common">Sea lamprey</name>
    <dbReference type="NCBI Taxonomy" id="7757"/>
    <lineage>
        <taxon>Eukaryota</taxon>
        <taxon>Metazoa</taxon>
        <taxon>Chordata</taxon>
        <taxon>Craniata</taxon>
        <taxon>Vertebrata</taxon>
        <taxon>Cyclostomata</taxon>
        <taxon>Hyperoartia</taxon>
        <taxon>Petromyzontiformes</taxon>
        <taxon>Petromyzontidae</taxon>
        <taxon>Petromyzon</taxon>
    </lineage>
</organism>
<sequence length="149" mass="16984">FVSFAVCNTMSGKSCEECLKNVSCLWCFSNNSCLDYPVKTILPSSSVCALSKARWGVCWVNFEALIITMSVVAGVLLLAMCICCYCCCCRESKSSKRARQLEKEKASREKADRVVRIEERKVERKARNDEIRKKYGEKRSDTHLKLFNN</sequence>
<dbReference type="PANTHER" id="PTHR15191:SF3">
    <property type="entry name" value="PITUITARY TUMOR-TRANSFORMING GENE PROTEIN-BINDING FACTOR"/>
    <property type="match status" value="1"/>
</dbReference>
<feature type="transmembrane region" description="Helical" evidence="2">
    <location>
        <begin position="64"/>
        <end position="88"/>
    </location>
</feature>
<evidence type="ECO:0000313" key="3">
    <source>
        <dbReference type="Ensembl" id="ENSPMAP00000008835.1"/>
    </source>
</evidence>
<dbReference type="STRING" id="7757.ENSPMAP00000008835"/>
<proteinExistence type="predicted"/>
<dbReference type="AlphaFoldDB" id="S4RUE5"/>
<accession>S4RUE5</accession>
<evidence type="ECO:0008006" key="4">
    <source>
        <dbReference type="Google" id="ProtNLM"/>
    </source>
</evidence>
<dbReference type="HOGENOM" id="CLU_109415_1_0_1"/>
<dbReference type="PANTHER" id="PTHR15191">
    <property type="entry name" value="PROTEIN CBG20567"/>
    <property type="match status" value="1"/>
</dbReference>
<dbReference type="InterPro" id="IPR052304">
    <property type="entry name" value="PTTG1IP"/>
</dbReference>
<dbReference type="GO" id="GO:0006606">
    <property type="term" value="P:protein import into nucleus"/>
    <property type="evidence" value="ECO:0007669"/>
    <property type="project" value="TreeGrafter"/>
</dbReference>
<keyword evidence="2" id="KW-1133">Transmembrane helix</keyword>
<feature type="region of interest" description="Disordered" evidence="1">
    <location>
        <begin position="93"/>
        <end position="112"/>
    </location>
</feature>
<reference evidence="3" key="2">
    <citation type="submission" date="2025-09" db="UniProtKB">
        <authorList>
            <consortium name="Ensembl"/>
        </authorList>
    </citation>
    <scope>IDENTIFICATION</scope>
</reference>
<dbReference type="Ensembl" id="ENSPMAT00000008874.1">
    <property type="protein sequence ID" value="ENSPMAP00000008835.1"/>
    <property type="gene ID" value="ENSPMAG00000008022.1"/>
</dbReference>
<reference evidence="3" key="1">
    <citation type="submission" date="2025-08" db="UniProtKB">
        <authorList>
            <consortium name="Ensembl"/>
        </authorList>
    </citation>
    <scope>IDENTIFICATION</scope>
</reference>
<protein>
    <recommendedName>
        <fullName evidence="4">PSI domain-containing protein</fullName>
    </recommendedName>
</protein>